<reference evidence="9" key="1">
    <citation type="submission" date="2016-10" db="EMBL/GenBank/DDBJ databases">
        <authorList>
            <person name="Varghese N."/>
            <person name="Submissions S."/>
        </authorList>
    </citation>
    <scope>NUCLEOTIDE SEQUENCE [LARGE SCALE GENOMIC DNA]</scope>
    <source>
        <strain evidence="9">DSM 45789</strain>
    </source>
</reference>
<name>A0A1I6TA20_9BACL</name>
<comment type="subcellular location">
    <subcellularLocation>
        <location evidence="1">Cell membrane</location>
        <topology evidence="1">Multi-pass membrane protein</topology>
    </subcellularLocation>
</comment>
<dbReference type="PANTHER" id="PTHR35007:SF2">
    <property type="entry name" value="PILUS ASSEMBLE PROTEIN"/>
    <property type="match status" value="1"/>
</dbReference>
<keyword evidence="3 6" id="KW-0812">Transmembrane</keyword>
<accession>A0A1I6TA20</accession>
<evidence type="ECO:0000256" key="2">
    <source>
        <dbReference type="ARBA" id="ARBA00022475"/>
    </source>
</evidence>
<dbReference type="PANTHER" id="PTHR35007">
    <property type="entry name" value="INTEGRAL MEMBRANE PROTEIN-RELATED"/>
    <property type="match status" value="1"/>
</dbReference>
<keyword evidence="2" id="KW-1003">Cell membrane</keyword>
<dbReference type="AlphaFoldDB" id="A0A1I6TA20"/>
<feature type="transmembrane region" description="Helical" evidence="6">
    <location>
        <begin position="100"/>
        <end position="119"/>
    </location>
</feature>
<evidence type="ECO:0000256" key="3">
    <source>
        <dbReference type="ARBA" id="ARBA00022692"/>
    </source>
</evidence>
<gene>
    <name evidence="8" type="ORF">SAMN05444972_109113</name>
</gene>
<evidence type="ECO:0000313" key="8">
    <source>
        <dbReference type="EMBL" id="SFS85963.1"/>
    </source>
</evidence>
<feature type="transmembrane region" description="Helical" evidence="6">
    <location>
        <begin position="270"/>
        <end position="296"/>
    </location>
</feature>
<evidence type="ECO:0000256" key="6">
    <source>
        <dbReference type="SAM" id="Phobius"/>
    </source>
</evidence>
<keyword evidence="9" id="KW-1185">Reference proteome</keyword>
<evidence type="ECO:0000256" key="1">
    <source>
        <dbReference type="ARBA" id="ARBA00004651"/>
    </source>
</evidence>
<organism evidence="8 9">
    <name type="scientific">Marininema halotolerans</name>
    <dbReference type="NCBI Taxonomy" id="1155944"/>
    <lineage>
        <taxon>Bacteria</taxon>
        <taxon>Bacillati</taxon>
        <taxon>Bacillota</taxon>
        <taxon>Bacilli</taxon>
        <taxon>Bacillales</taxon>
        <taxon>Thermoactinomycetaceae</taxon>
        <taxon>Marininema</taxon>
    </lineage>
</organism>
<keyword evidence="5 6" id="KW-0472">Membrane</keyword>
<evidence type="ECO:0000259" key="7">
    <source>
        <dbReference type="Pfam" id="PF00482"/>
    </source>
</evidence>
<keyword evidence="4 6" id="KW-1133">Transmembrane helix</keyword>
<protein>
    <submittedName>
        <fullName evidence="8">Tight adherence protein C</fullName>
    </submittedName>
</protein>
<dbReference type="Proteomes" id="UP000198660">
    <property type="component" value="Unassembled WGS sequence"/>
</dbReference>
<feature type="transmembrane region" description="Helical" evidence="6">
    <location>
        <begin position="125"/>
        <end position="143"/>
    </location>
</feature>
<feature type="transmembrane region" description="Helical" evidence="6">
    <location>
        <begin position="6"/>
        <end position="22"/>
    </location>
</feature>
<feature type="domain" description="Type II secretion system protein GspF" evidence="7">
    <location>
        <begin position="161"/>
        <end position="286"/>
    </location>
</feature>
<sequence>MILNVLVTASFICVIMSGYMYIKYRKEQAEVATKILQQSDTLLSSNVPDEEGWKSSLLHWCDKFSEAGKSIELMSNEEELREYLVKAGRPHGLTIDRLQGAKIVGTLLFGVGGLLYFLLGLPLGSFGLAFGPLAGYMFPIQWIKLRAKKRQQEIQYELPDFLDMMSITLKAGMGLDSALDYYVATQRGPLSEEIMRMNQEISFGVQRETAYRSLIERTESPELEALIQSMIQAHNLGTPISETFAQQASEMRTMRAEKAKEQAGKSEPKISAVAGLVLTPSILILVFGVLALQFLYGDYSLF</sequence>
<dbReference type="Pfam" id="PF00482">
    <property type="entry name" value="T2SSF"/>
    <property type="match status" value="1"/>
</dbReference>
<dbReference type="InterPro" id="IPR018076">
    <property type="entry name" value="T2SS_GspF_dom"/>
</dbReference>
<dbReference type="EMBL" id="FPAA01000009">
    <property type="protein sequence ID" value="SFS85963.1"/>
    <property type="molecule type" value="Genomic_DNA"/>
</dbReference>
<evidence type="ECO:0000313" key="9">
    <source>
        <dbReference type="Proteomes" id="UP000198660"/>
    </source>
</evidence>
<dbReference type="GO" id="GO:0005886">
    <property type="term" value="C:plasma membrane"/>
    <property type="evidence" value="ECO:0007669"/>
    <property type="project" value="UniProtKB-SubCell"/>
</dbReference>
<evidence type="ECO:0000256" key="4">
    <source>
        <dbReference type="ARBA" id="ARBA00022989"/>
    </source>
</evidence>
<proteinExistence type="predicted"/>
<evidence type="ECO:0000256" key="5">
    <source>
        <dbReference type="ARBA" id="ARBA00023136"/>
    </source>
</evidence>